<reference evidence="5 6" key="2">
    <citation type="submission" date="2019-05" db="EMBL/GenBank/DDBJ databases">
        <title>Genome evolution of the obligate endosymbiont Buchnera aphidicola.</title>
        <authorList>
            <person name="Moran N.A."/>
        </authorList>
    </citation>
    <scope>NUCLEOTIDE SEQUENCE [LARGE SCALE GENOMIC DNA]</scope>
    <source>
        <strain evidence="5 6">Tca</strain>
    </source>
</reference>
<keyword evidence="6" id="KW-1185">Reference proteome</keyword>
<accession>A0A4D6Y9Q9</accession>
<protein>
    <submittedName>
        <fullName evidence="5">Acyl-CoA thioester hydrolase YciA</fullName>
    </submittedName>
</protein>
<evidence type="ECO:0000256" key="3">
    <source>
        <dbReference type="PROSITE-ProRule" id="PRU01106"/>
    </source>
</evidence>
<dbReference type="CDD" id="cd03442">
    <property type="entry name" value="BFIT_BACH"/>
    <property type="match status" value="1"/>
</dbReference>
<sequence length="141" mass="15524">MKKKQQYKKKNYLPHGDIVLKTLAMPANANANGNIFGGWIMSQMDMGGAILSKEISGGKVTTVHVKSMTFFQSISIGDLVTCHAKIIKIGTTSITIKIEIWIKKVTSMPLGKYYKSTEATFIYVAINDVGTPRILPLMSII</sequence>
<evidence type="ECO:0000313" key="6">
    <source>
        <dbReference type="Proteomes" id="UP000298782"/>
    </source>
</evidence>
<comment type="similarity">
    <text evidence="1">Belongs to the acyl coenzyme A hydrolase family.</text>
</comment>
<dbReference type="GO" id="GO:0005829">
    <property type="term" value="C:cytosol"/>
    <property type="evidence" value="ECO:0007669"/>
    <property type="project" value="TreeGrafter"/>
</dbReference>
<dbReference type="EMBL" id="CP034852">
    <property type="protein sequence ID" value="QCI26746.1"/>
    <property type="molecule type" value="Genomic_DNA"/>
</dbReference>
<dbReference type="GO" id="GO:0052816">
    <property type="term" value="F:long-chain fatty acyl-CoA hydrolase activity"/>
    <property type="evidence" value="ECO:0007669"/>
    <property type="project" value="TreeGrafter"/>
</dbReference>
<dbReference type="PROSITE" id="PS51770">
    <property type="entry name" value="HOTDOG_ACOT"/>
    <property type="match status" value="1"/>
</dbReference>
<feature type="domain" description="HotDog ACOT-type" evidence="4">
    <location>
        <begin position="14"/>
        <end position="129"/>
    </location>
</feature>
<dbReference type="InterPro" id="IPR033120">
    <property type="entry name" value="HOTDOG_ACOT"/>
</dbReference>
<proteinExistence type="inferred from homology"/>
<dbReference type="Gene3D" id="3.10.129.10">
    <property type="entry name" value="Hotdog Thioesterase"/>
    <property type="match status" value="1"/>
</dbReference>
<dbReference type="AlphaFoldDB" id="A0A4D6Y9Q9"/>
<dbReference type="Proteomes" id="UP000298782">
    <property type="component" value="Chromosome"/>
</dbReference>
<keyword evidence="2 3" id="KW-0378">Hydrolase</keyword>
<evidence type="ECO:0000256" key="2">
    <source>
        <dbReference type="ARBA" id="ARBA00022801"/>
    </source>
</evidence>
<name>A0A4D6Y9Q9_9GAMM</name>
<dbReference type="InterPro" id="IPR040170">
    <property type="entry name" value="Cytosol_ACT"/>
</dbReference>
<reference evidence="5 6" key="1">
    <citation type="submission" date="2018-12" db="EMBL/GenBank/DDBJ databases">
        <authorList>
            <person name="Chong R.A."/>
        </authorList>
    </citation>
    <scope>NUCLEOTIDE SEQUENCE [LARGE SCALE GENOMIC DNA]</scope>
    <source>
        <strain evidence="5 6">Tca</strain>
    </source>
</reference>
<dbReference type="GO" id="GO:0006637">
    <property type="term" value="P:acyl-CoA metabolic process"/>
    <property type="evidence" value="ECO:0007669"/>
    <property type="project" value="TreeGrafter"/>
</dbReference>
<dbReference type="SUPFAM" id="SSF54637">
    <property type="entry name" value="Thioesterase/thiol ester dehydrase-isomerase"/>
    <property type="match status" value="1"/>
</dbReference>
<dbReference type="InterPro" id="IPR006683">
    <property type="entry name" value="Thioestr_dom"/>
</dbReference>
<organism evidence="5 6">
    <name type="scientific">Buchnera aphidicola</name>
    <name type="common">Thelaxes californica</name>
    <dbReference type="NCBI Taxonomy" id="1315998"/>
    <lineage>
        <taxon>Bacteria</taxon>
        <taxon>Pseudomonadati</taxon>
        <taxon>Pseudomonadota</taxon>
        <taxon>Gammaproteobacteria</taxon>
        <taxon>Enterobacterales</taxon>
        <taxon>Erwiniaceae</taxon>
        <taxon>Buchnera</taxon>
    </lineage>
</organism>
<evidence type="ECO:0000313" key="5">
    <source>
        <dbReference type="EMBL" id="QCI26746.1"/>
    </source>
</evidence>
<dbReference type="PANTHER" id="PTHR11049:SF5">
    <property type="entry name" value="ACYL-COA THIOESTER HYDROLASE YCIA"/>
    <property type="match status" value="1"/>
</dbReference>
<dbReference type="NCBIfam" id="NF007970">
    <property type="entry name" value="PRK10694.1"/>
    <property type="match status" value="1"/>
</dbReference>
<dbReference type="Pfam" id="PF03061">
    <property type="entry name" value="4HBT"/>
    <property type="match status" value="1"/>
</dbReference>
<dbReference type="GO" id="GO:0009062">
    <property type="term" value="P:fatty acid catabolic process"/>
    <property type="evidence" value="ECO:0007669"/>
    <property type="project" value="TreeGrafter"/>
</dbReference>
<dbReference type="InterPro" id="IPR029069">
    <property type="entry name" value="HotDog_dom_sf"/>
</dbReference>
<evidence type="ECO:0000259" key="4">
    <source>
        <dbReference type="PROSITE" id="PS51770"/>
    </source>
</evidence>
<gene>
    <name evidence="5" type="primary">yciA</name>
    <name evidence="5" type="ORF">D9V80_01050</name>
</gene>
<dbReference type="RefSeq" id="WP_158353377.1">
    <property type="nucleotide sequence ID" value="NZ_CP034852.1"/>
</dbReference>
<dbReference type="OrthoDB" id="9801856at2"/>
<dbReference type="PANTHER" id="PTHR11049">
    <property type="entry name" value="ACYL COENZYME A THIOESTER HYDROLASE"/>
    <property type="match status" value="1"/>
</dbReference>
<evidence type="ECO:0000256" key="1">
    <source>
        <dbReference type="ARBA" id="ARBA00010458"/>
    </source>
</evidence>